<dbReference type="KEGG" id="dax:FDQ92_12240"/>
<dbReference type="GO" id="GO:0051536">
    <property type="term" value="F:iron-sulfur cluster binding"/>
    <property type="evidence" value="ECO:0007669"/>
    <property type="project" value="InterPro"/>
</dbReference>
<reference evidence="2 3" key="2">
    <citation type="submission" date="2019-05" db="EMBL/GenBank/DDBJ databases">
        <authorList>
            <person name="Suflita J.M."/>
            <person name="Marks C.R."/>
        </authorList>
    </citation>
    <scope>NUCLEOTIDE SEQUENCE [LARGE SCALE GENOMIC DNA]</scope>
    <source>
        <strain evidence="2 3">ALDC</strain>
    </source>
</reference>
<dbReference type="Proteomes" id="UP000298602">
    <property type="component" value="Chromosome"/>
</dbReference>
<feature type="domain" description="Nitrogenase/oxidoreductase component 1" evidence="1">
    <location>
        <begin position="49"/>
        <end position="466"/>
    </location>
</feature>
<dbReference type="InterPro" id="IPR010143">
    <property type="entry name" value="Nase_comp1_asu"/>
</dbReference>
<gene>
    <name evidence="2" type="ORF">FDQ92_12240</name>
</gene>
<dbReference type="EC" id="1.18.6.1" evidence="2"/>
<dbReference type="EMBL" id="CP040098">
    <property type="protein sequence ID" value="QCQ22874.1"/>
    <property type="molecule type" value="Genomic_DNA"/>
</dbReference>
<keyword evidence="2" id="KW-0560">Oxidoreductase</keyword>
<dbReference type="OrthoDB" id="9762718at2"/>
<reference evidence="2 3" key="1">
    <citation type="submission" date="2019-05" db="EMBL/GenBank/DDBJ databases">
        <title>The Complete Genome Sequence of the n-alkane-degrading Desulfoglaeba alkanexedens ALDC reveals multiple alkylsuccinate synthase gene clusters.</title>
        <authorList>
            <person name="Callaghan A.V."/>
            <person name="Davidova I.A."/>
            <person name="Duncan K.E."/>
            <person name="Morris B."/>
            <person name="McInerney M.J."/>
        </authorList>
    </citation>
    <scope>NUCLEOTIDE SEQUENCE [LARGE SCALE GENOMIC DNA]</scope>
    <source>
        <strain evidence="2 3">ALDC</strain>
    </source>
</reference>
<protein>
    <submittedName>
        <fullName evidence="2">Nitrogenase component I subunit alpha</fullName>
        <ecNumber evidence="2">1.18.6.1</ecNumber>
    </submittedName>
</protein>
<sequence length="481" mass="54472">MAIPEEYKLKCDITIPERYMHHALTNRKEPNIPANNIKTIPGDMTERGCAFAGCRGVIGGPIGDCIQVVHSPAGCAWYQWGTRRNLSAIYSWAGPGVLCNDSHNRRHAISTDLQEKDVVFGGTEKLEKACLEAWRLVPGAGGILIFTTCTSGLIGDDCHAVARRVQKEIGKPVFVFDSPGFCGVSQSIGHHHFNIQFYEQITEYREKHPEACMNEEEKGPYDIAIVGDFNMDWDLAYIKPLFEKLGCRVVLVFTGGERLENLMKLPDVKLNVLHCQRSCTYISKLLVEGFEVPYVNVSLFGLEQTAEALRKVAAFFGSEDMKQKAEQIIEQELKVVSPAIDFYREKLSGKRVGIYVGGPRVWHWQKLMHELGMKVVFGMCTFAHDDDYEKINARAEDGVFLVDSPNEFEIEECLERFKPDLFLTGLKEKYLCRKFGVPTVNSHSYEKGPYACFRGMVNFARDIYQGVYAPVWKFVRDNDFI</sequence>
<dbReference type="Pfam" id="PF00148">
    <property type="entry name" value="Oxidored_nitro"/>
    <property type="match status" value="1"/>
</dbReference>
<dbReference type="NCBIfam" id="TIGR01862">
    <property type="entry name" value="N2-ase-Ialpha"/>
    <property type="match status" value="1"/>
</dbReference>
<organism evidence="2 3">
    <name type="scientific">Desulfoglaeba alkanexedens ALDC</name>
    <dbReference type="NCBI Taxonomy" id="980445"/>
    <lineage>
        <taxon>Bacteria</taxon>
        <taxon>Pseudomonadati</taxon>
        <taxon>Thermodesulfobacteriota</taxon>
        <taxon>Syntrophobacteria</taxon>
        <taxon>Syntrophobacterales</taxon>
        <taxon>Syntrophobacteraceae</taxon>
        <taxon>Desulfoglaeba</taxon>
    </lineage>
</organism>
<dbReference type="GO" id="GO:0016163">
    <property type="term" value="F:nitrogenase activity"/>
    <property type="evidence" value="ECO:0007669"/>
    <property type="project" value="UniProtKB-EC"/>
</dbReference>
<evidence type="ECO:0000259" key="1">
    <source>
        <dbReference type="Pfam" id="PF00148"/>
    </source>
</evidence>
<name>A0A4P8L4V3_9BACT</name>
<dbReference type="InterPro" id="IPR000510">
    <property type="entry name" value="Nase/OxRdtase_comp1"/>
</dbReference>
<dbReference type="PANTHER" id="PTHR43457:SF1">
    <property type="entry name" value="NITROGENASE MOLYBDENUM-IRON PROTEIN ALPHA CHAIN"/>
    <property type="match status" value="1"/>
</dbReference>
<accession>A0A4P8L4V3</accession>
<dbReference type="SUPFAM" id="SSF53807">
    <property type="entry name" value="Helical backbone' metal receptor"/>
    <property type="match status" value="1"/>
</dbReference>
<evidence type="ECO:0000313" key="3">
    <source>
        <dbReference type="Proteomes" id="UP000298602"/>
    </source>
</evidence>
<keyword evidence="3" id="KW-1185">Reference proteome</keyword>
<proteinExistence type="predicted"/>
<evidence type="ECO:0000313" key="2">
    <source>
        <dbReference type="EMBL" id="QCQ22874.1"/>
    </source>
</evidence>
<dbReference type="RefSeq" id="WP_137425157.1">
    <property type="nucleotide sequence ID" value="NZ_CP040098.1"/>
</dbReference>
<dbReference type="Gene3D" id="3.40.50.12380">
    <property type="entry name" value="Nitrogenase MoFe cofactor biosynthesis protein NifE, C-terminal"/>
    <property type="match status" value="1"/>
</dbReference>
<dbReference type="PANTHER" id="PTHR43457">
    <property type="entry name" value="NITROGENASE MOLYBDENUM-IRON PROTEIN ALPHA CHAIN"/>
    <property type="match status" value="1"/>
</dbReference>
<dbReference type="Gene3D" id="3.40.50.1980">
    <property type="entry name" value="Nitrogenase molybdenum iron protein domain"/>
    <property type="match status" value="1"/>
</dbReference>
<dbReference type="CDD" id="cd01967">
    <property type="entry name" value="Nitrogenase_MoFe_alpha_like"/>
    <property type="match status" value="1"/>
</dbReference>
<dbReference type="AlphaFoldDB" id="A0A4P8L4V3"/>